<accession>Q1LAY5</accession>
<dbReference type="HOGENOM" id="CLU_1493853_0_0_4"/>
<organism evidence="1 2">
    <name type="scientific">Cupriavidus metallidurans (strain ATCC 43123 / DSM 2839 / NBRC 102507 / CH34)</name>
    <name type="common">Ralstonia metallidurans</name>
    <dbReference type="NCBI Taxonomy" id="266264"/>
    <lineage>
        <taxon>Bacteria</taxon>
        <taxon>Pseudomonadati</taxon>
        <taxon>Pseudomonadota</taxon>
        <taxon>Betaproteobacteria</taxon>
        <taxon>Burkholderiales</taxon>
        <taxon>Burkholderiaceae</taxon>
        <taxon>Cupriavidus</taxon>
    </lineage>
</organism>
<dbReference type="Gene3D" id="3.40.50.150">
    <property type="entry name" value="Vaccinia Virus protein VP39"/>
    <property type="match status" value="1"/>
</dbReference>
<proteinExistence type="predicted"/>
<sequence length="197" mass="21150">MLRDDADEMLISTSMTTYLIARNEMMCRILARRMELQDVPQPVRWHCPEWLPNGATARVSQHTIDNPDEAEPLPPGGVDLVVVDCSAEDDPHELLDRVHAQLAPRRWLVLSDALDAALIGHAAKLGAGGCQAVPAPVDLVCAAAALVWAGGQCFPREALAMSHVRPVPPPATLADISSTPVLPPHTRVYPEGSPAIG</sequence>
<evidence type="ECO:0008006" key="3">
    <source>
        <dbReference type="Google" id="ProtNLM"/>
    </source>
</evidence>
<evidence type="ECO:0000313" key="1">
    <source>
        <dbReference type="EMBL" id="ABF12691.1"/>
    </source>
</evidence>
<dbReference type="eggNOG" id="COG2197">
    <property type="taxonomic scope" value="Bacteria"/>
</dbReference>
<protein>
    <recommendedName>
        <fullName evidence="3">DNA-binding response regulator</fullName>
    </recommendedName>
</protein>
<dbReference type="InterPro" id="IPR029063">
    <property type="entry name" value="SAM-dependent_MTases_sf"/>
</dbReference>
<reference evidence="2" key="1">
    <citation type="journal article" date="2010" name="PLoS ONE">
        <title>The complete genome sequence of Cupriavidus metallidurans strain CH34, a master survivalist in harsh and anthropogenic environments.</title>
        <authorList>
            <person name="Janssen P.J."/>
            <person name="Van Houdt R."/>
            <person name="Moors H."/>
            <person name="Monsieurs P."/>
            <person name="Morin N."/>
            <person name="Michaux A."/>
            <person name="Benotmane M.A."/>
            <person name="Leys N."/>
            <person name="Vallaeys T."/>
            <person name="Lapidus A."/>
            <person name="Monchy S."/>
            <person name="Medigue C."/>
            <person name="Taghavi S."/>
            <person name="McCorkle S."/>
            <person name="Dunn J."/>
            <person name="van der Lelie D."/>
            <person name="Mergeay M."/>
        </authorList>
    </citation>
    <scope>NUCLEOTIDE SEQUENCE [LARGE SCALE GENOMIC DNA]</scope>
    <source>
        <strain evidence="2">ATCC 43123 / DSM 2839 / NBRC 102507 / CH34</strain>
    </source>
</reference>
<gene>
    <name evidence="1" type="ordered locus">Rmet_5832</name>
</gene>
<dbReference type="RefSeq" id="WP_011518041.1">
    <property type="nucleotide sequence ID" value="NC_007974.2"/>
</dbReference>
<geneLocation type="plasmid" evidence="1 2">
    <name>megaplasmid</name>
</geneLocation>
<evidence type="ECO:0000313" key="2">
    <source>
        <dbReference type="Proteomes" id="UP000002429"/>
    </source>
</evidence>
<dbReference type="AlphaFoldDB" id="Q1LAY5"/>
<keyword evidence="1" id="KW-0614">Plasmid</keyword>
<name>Q1LAY5_CUPMC</name>
<dbReference type="KEGG" id="rme:Rmet_5832"/>
<dbReference type="EMBL" id="CP000353">
    <property type="protein sequence ID" value="ABF12691.1"/>
    <property type="molecule type" value="Genomic_DNA"/>
</dbReference>
<keyword evidence="2" id="KW-1185">Reference proteome</keyword>
<dbReference type="SUPFAM" id="SSF53335">
    <property type="entry name" value="S-adenosyl-L-methionine-dependent methyltransferases"/>
    <property type="match status" value="1"/>
</dbReference>
<dbReference type="Proteomes" id="UP000002429">
    <property type="component" value="Plasmid megaplasmid"/>
</dbReference>